<protein>
    <submittedName>
        <fullName evidence="1">Uncharacterized protein</fullName>
    </submittedName>
</protein>
<gene>
    <name evidence="1" type="ORF">GPM918_LOCUS27089</name>
    <name evidence="2" type="ORF">SRO942_LOCUS27366</name>
</gene>
<dbReference type="OrthoDB" id="10034428at2759"/>
<dbReference type="Proteomes" id="UP000681722">
    <property type="component" value="Unassembled WGS sequence"/>
</dbReference>
<dbReference type="EMBL" id="CAJOBC010023486">
    <property type="protein sequence ID" value="CAF4059443.1"/>
    <property type="molecule type" value="Genomic_DNA"/>
</dbReference>
<evidence type="ECO:0000313" key="1">
    <source>
        <dbReference type="EMBL" id="CAF1271153.1"/>
    </source>
</evidence>
<comment type="caution">
    <text evidence="1">The sequence shown here is derived from an EMBL/GenBank/DDBJ whole genome shotgun (WGS) entry which is preliminary data.</text>
</comment>
<name>A0A815BJX6_9BILA</name>
<dbReference type="AlphaFoldDB" id="A0A815BJX6"/>
<keyword evidence="3" id="KW-1185">Reference proteome</keyword>
<accession>A0A815BJX6</accession>
<dbReference type="EMBL" id="CAJNOQ010011213">
    <property type="protein sequence ID" value="CAF1271153.1"/>
    <property type="molecule type" value="Genomic_DNA"/>
</dbReference>
<reference evidence="1" key="1">
    <citation type="submission" date="2021-02" db="EMBL/GenBank/DDBJ databases">
        <authorList>
            <person name="Nowell W R."/>
        </authorList>
    </citation>
    <scope>NUCLEOTIDE SEQUENCE</scope>
</reference>
<evidence type="ECO:0000313" key="3">
    <source>
        <dbReference type="Proteomes" id="UP000663829"/>
    </source>
</evidence>
<sequence length="180" mass="21233">MSEMAGDYYEKLFKEPDGILRPHPFVDSPYTDVENYEEEIPEASIEEVLEIINRYDDDDEKEKYRQLQPISLPPIREPPFKRRQVDPDIFRKAYDKALSVARSKMLRTNNYFIDTTATTTNHVLYSYFSHTPYCIFKPATCTHKYQQGGKTSSSSTKKLKPNQIRKSIFNDVIVENYIRW</sequence>
<proteinExistence type="predicted"/>
<organism evidence="1 3">
    <name type="scientific">Didymodactylos carnosus</name>
    <dbReference type="NCBI Taxonomy" id="1234261"/>
    <lineage>
        <taxon>Eukaryota</taxon>
        <taxon>Metazoa</taxon>
        <taxon>Spiralia</taxon>
        <taxon>Gnathifera</taxon>
        <taxon>Rotifera</taxon>
        <taxon>Eurotatoria</taxon>
        <taxon>Bdelloidea</taxon>
        <taxon>Philodinida</taxon>
        <taxon>Philodinidae</taxon>
        <taxon>Didymodactylos</taxon>
    </lineage>
</organism>
<evidence type="ECO:0000313" key="2">
    <source>
        <dbReference type="EMBL" id="CAF4059443.1"/>
    </source>
</evidence>
<dbReference type="Proteomes" id="UP000663829">
    <property type="component" value="Unassembled WGS sequence"/>
</dbReference>